<feature type="transmembrane region" description="Helical" evidence="7">
    <location>
        <begin position="113"/>
        <end position="133"/>
    </location>
</feature>
<evidence type="ECO:0000256" key="4">
    <source>
        <dbReference type="ARBA" id="ARBA00022692"/>
    </source>
</evidence>
<dbReference type="Gene3D" id="1.10.3720.10">
    <property type="entry name" value="MetI-like"/>
    <property type="match status" value="1"/>
</dbReference>
<evidence type="ECO:0000256" key="7">
    <source>
        <dbReference type="RuleBase" id="RU363032"/>
    </source>
</evidence>
<feature type="transmembrane region" description="Helical" evidence="7">
    <location>
        <begin position="264"/>
        <end position="291"/>
    </location>
</feature>
<dbReference type="InterPro" id="IPR000515">
    <property type="entry name" value="MetI-like"/>
</dbReference>
<keyword evidence="4 7" id="KW-0812">Transmembrane</keyword>
<reference evidence="9 10" key="1">
    <citation type="submission" date="2016-10" db="EMBL/GenBank/DDBJ databases">
        <authorList>
            <person name="de Groot N.N."/>
        </authorList>
    </citation>
    <scope>NUCLEOTIDE SEQUENCE [LARGE SCALE GENOMIC DNA]</scope>
    <source>
        <strain evidence="9 10">DSM 45514</strain>
    </source>
</reference>
<feature type="transmembrane region" description="Helical" evidence="7">
    <location>
        <begin position="162"/>
        <end position="186"/>
    </location>
</feature>
<dbReference type="PANTHER" id="PTHR43005:SF1">
    <property type="entry name" value="SPERMIDINE_PUTRESCINE TRANSPORT SYSTEM PERMEASE PROTEIN"/>
    <property type="match status" value="1"/>
</dbReference>
<dbReference type="GO" id="GO:0055085">
    <property type="term" value="P:transmembrane transport"/>
    <property type="evidence" value="ECO:0007669"/>
    <property type="project" value="InterPro"/>
</dbReference>
<dbReference type="PANTHER" id="PTHR43005">
    <property type="entry name" value="BLR7065 PROTEIN"/>
    <property type="match status" value="1"/>
</dbReference>
<dbReference type="STRING" id="1236220.SAMN04488112_12250"/>
<feature type="transmembrane region" description="Helical" evidence="7">
    <location>
        <begin position="80"/>
        <end position="101"/>
    </location>
</feature>
<organism evidence="9 10">
    <name type="scientific">Melghirimyces thermohalophilus</name>
    <dbReference type="NCBI Taxonomy" id="1236220"/>
    <lineage>
        <taxon>Bacteria</taxon>
        <taxon>Bacillati</taxon>
        <taxon>Bacillota</taxon>
        <taxon>Bacilli</taxon>
        <taxon>Bacillales</taxon>
        <taxon>Thermoactinomycetaceae</taxon>
        <taxon>Melghirimyces</taxon>
    </lineage>
</organism>
<feature type="transmembrane region" description="Helical" evidence="7">
    <location>
        <begin position="221"/>
        <end position="244"/>
    </location>
</feature>
<keyword evidence="6 7" id="KW-0472">Membrane</keyword>
<dbReference type="Pfam" id="PF00528">
    <property type="entry name" value="BPD_transp_1"/>
    <property type="match status" value="1"/>
</dbReference>
<sequence>MLKPLRRFTLSPEKSPFFYLLPVLLFMSVMVAYPIARVLYFSFTQNILTRPDLGVTFVGLQNYVTLFQSAEFWATFTRTALWTGLSVAGKSLIGFLLAWLLAKEIAWKRFYMALLLIPWVTPMVVAAIAWRWVYDGEFGMLNWVLTELHMLSDHYVWLGHKLSAFVATAVTDMWLGIPFMAMLFLAGLQSIPREVLESADIDGASSFQRLRLIILPLMKPVILVATTLSAIWTFNSFGVIWPLTKGGPVNATTTLVVEAYQRSFGAFDIGMGSTIAIVIFVILMLFTLVYYRALMRREEL</sequence>
<comment type="similarity">
    <text evidence="7">Belongs to the binding-protein-dependent transport system permease family.</text>
</comment>
<accession>A0A1G6QLJ7</accession>
<dbReference type="AlphaFoldDB" id="A0A1G6QLJ7"/>
<evidence type="ECO:0000256" key="2">
    <source>
        <dbReference type="ARBA" id="ARBA00022448"/>
    </source>
</evidence>
<evidence type="ECO:0000256" key="6">
    <source>
        <dbReference type="ARBA" id="ARBA00023136"/>
    </source>
</evidence>
<evidence type="ECO:0000256" key="3">
    <source>
        <dbReference type="ARBA" id="ARBA00022475"/>
    </source>
</evidence>
<dbReference type="SUPFAM" id="SSF161098">
    <property type="entry name" value="MetI-like"/>
    <property type="match status" value="1"/>
</dbReference>
<gene>
    <name evidence="9" type="ORF">SAMN04488112_12250</name>
</gene>
<feature type="domain" description="ABC transmembrane type-1" evidence="8">
    <location>
        <begin position="76"/>
        <end position="290"/>
    </location>
</feature>
<dbReference type="CDD" id="cd06261">
    <property type="entry name" value="TM_PBP2"/>
    <property type="match status" value="1"/>
</dbReference>
<dbReference type="EMBL" id="FMZA01000022">
    <property type="protein sequence ID" value="SDC93239.1"/>
    <property type="molecule type" value="Genomic_DNA"/>
</dbReference>
<protein>
    <submittedName>
        <fullName evidence="9">Carbohydrate ABC transporter membrane protein 1, CUT1 family</fullName>
    </submittedName>
</protein>
<keyword evidence="3" id="KW-1003">Cell membrane</keyword>
<proteinExistence type="inferred from homology"/>
<name>A0A1G6QLJ7_9BACL</name>
<dbReference type="PROSITE" id="PS50928">
    <property type="entry name" value="ABC_TM1"/>
    <property type="match status" value="1"/>
</dbReference>
<keyword evidence="10" id="KW-1185">Reference proteome</keyword>
<evidence type="ECO:0000256" key="5">
    <source>
        <dbReference type="ARBA" id="ARBA00022989"/>
    </source>
</evidence>
<dbReference type="Proteomes" id="UP000199387">
    <property type="component" value="Unassembled WGS sequence"/>
</dbReference>
<dbReference type="OrthoDB" id="9809527at2"/>
<keyword evidence="5 7" id="KW-1133">Transmembrane helix</keyword>
<evidence type="ECO:0000313" key="10">
    <source>
        <dbReference type="Proteomes" id="UP000199387"/>
    </source>
</evidence>
<dbReference type="GO" id="GO:0005886">
    <property type="term" value="C:plasma membrane"/>
    <property type="evidence" value="ECO:0007669"/>
    <property type="project" value="UniProtKB-SubCell"/>
</dbReference>
<evidence type="ECO:0000259" key="8">
    <source>
        <dbReference type="PROSITE" id="PS50928"/>
    </source>
</evidence>
<feature type="transmembrane region" description="Helical" evidence="7">
    <location>
        <begin position="20"/>
        <end position="41"/>
    </location>
</feature>
<dbReference type="InterPro" id="IPR035906">
    <property type="entry name" value="MetI-like_sf"/>
</dbReference>
<evidence type="ECO:0000256" key="1">
    <source>
        <dbReference type="ARBA" id="ARBA00004651"/>
    </source>
</evidence>
<comment type="subcellular location">
    <subcellularLocation>
        <location evidence="1 7">Cell membrane</location>
        <topology evidence="1 7">Multi-pass membrane protein</topology>
    </subcellularLocation>
</comment>
<evidence type="ECO:0000313" key="9">
    <source>
        <dbReference type="EMBL" id="SDC93239.1"/>
    </source>
</evidence>
<keyword evidence="2 7" id="KW-0813">Transport</keyword>